<keyword evidence="1" id="KW-0175">Coiled coil</keyword>
<feature type="coiled-coil region" evidence="1">
    <location>
        <begin position="170"/>
        <end position="204"/>
    </location>
</feature>
<evidence type="ECO:0000256" key="2">
    <source>
        <dbReference type="SAM" id="MobiDB-lite"/>
    </source>
</evidence>
<protein>
    <submittedName>
        <fullName evidence="3">Uncharacterized protein</fullName>
    </submittedName>
</protein>
<evidence type="ECO:0000313" key="4">
    <source>
        <dbReference type="Proteomes" id="UP001054945"/>
    </source>
</evidence>
<reference evidence="3 4" key="1">
    <citation type="submission" date="2021-06" db="EMBL/GenBank/DDBJ databases">
        <title>Caerostris extrusa draft genome.</title>
        <authorList>
            <person name="Kono N."/>
            <person name="Arakawa K."/>
        </authorList>
    </citation>
    <scope>NUCLEOTIDE SEQUENCE [LARGE SCALE GENOMIC DNA]</scope>
</reference>
<sequence length="323" mass="37454">MDDKEDSPPGIPEIKTEDVDGPEDVKTEVDKDIDEPKDAKPADEPVEKDKPESEPEDSPQGKSDLERLMPSGTLARRLTLTLQAMDREHLWLEEIEQKSMKLETAFISKFQFVALCNHFKKYQQRLDEDEYLSKASNIKGEFGNLFDKFRTAYASGIKLFGKYLEEKSQKEMIDSENKLLKTKLEEKEARVEDLDEKLNIKKRKRWKRRKEKVELQQDFNDFKLEVAELGKRLDEEDSEERSEYVAPVGEEEEDVGKKVLQLQEDLEDVRNDLAFSKERETIYQKEARGIRRKIRPSEERVHLYQVGSAQADHPKGESGAAGS</sequence>
<feature type="compositionally biased region" description="Basic and acidic residues" evidence="2">
    <location>
        <begin position="14"/>
        <end position="53"/>
    </location>
</feature>
<evidence type="ECO:0000256" key="1">
    <source>
        <dbReference type="SAM" id="Coils"/>
    </source>
</evidence>
<feature type="region of interest" description="Disordered" evidence="2">
    <location>
        <begin position="234"/>
        <end position="256"/>
    </location>
</feature>
<dbReference type="EMBL" id="BPLR01016160">
    <property type="protein sequence ID" value="GIY81730.1"/>
    <property type="molecule type" value="Genomic_DNA"/>
</dbReference>
<feature type="region of interest" description="Disordered" evidence="2">
    <location>
        <begin position="1"/>
        <end position="70"/>
    </location>
</feature>
<dbReference type="Proteomes" id="UP001054945">
    <property type="component" value="Unassembled WGS sequence"/>
</dbReference>
<proteinExistence type="predicted"/>
<comment type="caution">
    <text evidence="3">The sequence shown here is derived from an EMBL/GenBank/DDBJ whole genome shotgun (WGS) entry which is preliminary data.</text>
</comment>
<feature type="region of interest" description="Disordered" evidence="2">
    <location>
        <begin position="304"/>
        <end position="323"/>
    </location>
</feature>
<accession>A0AAV4WFX4</accession>
<evidence type="ECO:0000313" key="3">
    <source>
        <dbReference type="EMBL" id="GIY81730.1"/>
    </source>
</evidence>
<gene>
    <name evidence="3" type="primary">AVEN_170124_1</name>
    <name evidence="3" type="ORF">CEXT_137401</name>
</gene>
<keyword evidence="4" id="KW-1185">Reference proteome</keyword>
<dbReference type="AlphaFoldDB" id="A0AAV4WFX4"/>
<organism evidence="3 4">
    <name type="scientific">Caerostris extrusa</name>
    <name type="common">Bark spider</name>
    <name type="synonym">Caerostris bankana</name>
    <dbReference type="NCBI Taxonomy" id="172846"/>
    <lineage>
        <taxon>Eukaryota</taxon>
        <taxon>Metazoa</taxon>
        <taxon>Ecdysozoa</taxon>
        <taxon>Arthropoda</taxon>
        <taxon>Chelicerata</taxon>
        <taxon>Arachnida</taxon>
        <taxon>Araneae</taxon>
        <taxon>Araneomorphae</taxon>
        <taxon>Entelegynae</taxon>
        <taxon>Araneoidea</taxon>
        <taxon>Araneidae</taxon>
        <taxon>Caerostris</taxon>
    </lineage>
</organism>
<name>A0AAV4WFX4_CAEEX</name>